<comment type="caution">
    <text evidence="4">The sequence shown here is derived from an EMBL/GenBank/DDBJ whole genome shotgun (WGS) entry which is preliminary data.</text>
</comment>
<accession>A0A2D0N5C4</accession>
<dbReference type="EMBL" id="PDUD01000030">
    <property type="protein sequence ID" value="PHN03711.1"/>
    <property type="molecule type" value="Genomic_DNA"/>
</dbReference>
<feature type="binding site" evidence="3">
    <location>
        <begin position="249"/>
        <end position="254"/>
    </location>
    <ligand>
        <name>Mo-bis(molybdopterin guanine dinucleotide)</name>
        <dbReference type="ChEBI" id="CHEBI:60539"/>
    </ligand>
</feature>
<dbReference type="PANTHER" id="PTHR30592">
    <property type="entry name" value="FORMATE DEHYDROGENASE"/>
    <property type="match status" value="1"/>
</dbReference>
<evidence type="ECO:0000313" key="4">
    <source>
        <dbReference type="EMBL" id="PHN03711.1"/>
    </source>
</evidence>
<dbReference type="PANTHER" id="PTHR30592:SF1">
    <property type="entry name" value="SULFUR CARRIER PROTEIN FDHD"/>
    <property type="match status" value="1"/>
</dbReference>
<dbReference type="Gene3D" id="3.40.140.10">
    <property type="entry name" value="Cytidine Deaminase, domain 2"/>
    <property type="match status" value="1"/>
</dbReference>
<dbReference type="Gene3D" id="3.10.20.10">
    <property type="match status" value="1"/>
</dbReference>
<name>A0A2D0N5C4_FLAN2</name>
<organism evidence="4 5">
    <name type="scientific">Flavilitoribacter nigricans (strain ATCC 23147 / DSM 23189 / NBRC 102662 / NCIMB 1420 / SS-2)</name>
    <name type="common">Lewinella nigricans</name>
    <dbReference type="NCBI Taxonomy" id="1122177"/>
    <lineage>
        <taxon>Bacteria</taxon>
        <taxon>Pseudomonadati</taxon>
        <taxon>Bacteroidota</taxon>
        <taxon>Saprospiria</taxon>
        <taxon>Saprospirales</taxon>
        <taxon>Lewinellaceae</taxon>
        <taxon>Flavilitoribacter</taxon>
    </lineage>
</organism>
<proteinExistence type="inferred from homology"/>
<keyword evidence="2 3" id="KW-0501">Molybdenum cofactor biosynthesis</keyword>
<dbReference type="SUPFAM" id="SSF53927">
    <property type="entry name" value="Cytidine deaminase-like"/>
    <property type="match status" value="1"/>
</dbReference>
<dbReference type="GO" id="GO:0016783">
    <property type="term" value="F:sulfurtransferase activity"/>
    <property type="evidence" value="ECO:0007669"/>
    <property type="project" value="InterPro"/>
</dbReference>
<comment type="function">
    <text evidence="3">Required for formate dehydrogenase (FDH) activity. Acts as a sulfur carrier protein that transfers sulfur from IscS to the molybdenum cofactor prior to its insertion into FDH.</text>
</comment>
<protein>
    <recommendedName>
        <fullName evidence="3">Sulfur carrier protein FdhD</fullName>
    </recommendedName>
</protein>
<keyword evidence="4" id="KW-0808">Transferase</keyword>
<comment type="similarity">
    <text evidence="3">Belongs to the FdhD family.</text>
</comment>
<dbReference type="GO" id="GO:0006777">
    <property type="term" value="P:Mo-molybdopterin cofactor biosynthetic process"/>
    <property type="evidence" value="ECO:0007669"/>
    <property type="project" value="UniProtKB-UniRule"/>
</dbReference>
<dbReference type="AlphaFoldDB" id="A0A2D0N5C4"/>
<dbReference type="InterPro" id="IPR016193">
    <property type="entry name" value="Cytidine_deaminase-like"/>
</dbReference>
<dbReference type="GO" id="GO:0005737">
    <property type="term" value="C:cytoplasm"/>
    <property type="evidence" value="ECO:0007669"/>
    <property type="project" value="UniProtKB-SubCell"/>
</dbReference>
<dbReference type="InterPro" id="IPR003786">
    <property type="entry name" value="FdhD"/>
</dbReference>
<dbReference type="Pfam" id="PF02634">
    <property type="entry name" value="FdhD-NarQ"/>
    <property type="match status" value="1"/>
</dbReference>
<feature type="active site" description="Cysteine persulfide intermediate" evidence="3">
    <location>
        <position position="107"/>
    </location>
</feature>
<sequence length="269" mass="29756">MIHRIEKDGVHRSEDQLVEESPLEIRLKYGARGQQRQQPIAVTMRTPGDDVELALGFLFTEAIIGKIQNVIETRHRPVQNLVTITLDPELRIDLSRMDRHFYTTSSCGVCGKGSLEMVESVSCYFPRPGLPQLEVETLAAMPQQLQRAQSLFAATGGIHAAALFDPMGKLLVLREDVGRHNAVDKLIGCALQKNKLPLRDQVLVLSGRIGFELVQKATMAGIPMIAAVGAPSSLAVELAEANDITLIGFLRDHRMNVYCGMERIITMME</sequence>
<dbReference type="NCBIfam" id="NF001943">
    <property type="entry name" value="PRK00724.1-2"/>
    <property type="match status" value="1"/>
</dbReference>
<gene>
    <name evidence="3" type="primary">fdhD</name>
    <name evidence="4" type="ORF">CRP01_25580</name>
</gene>
<evidence type="ECO:0000256" key="2">
    <source>
        <dbReference type="ARBA" id="ARBA00023150"/>
    </source>
</evidence>
<dbReference type="PIRSF" id="PIRSF015626">
    <property type="entry name" value="FdhD"/>
    <property type="match status" value="1"/>
</dbReference>
<dbReference type="GO" id="GO:0097163">
    <property type="term" value="F:sulfur carrier activity"/>
    <property type="evidence" value="ECO:0007669"/>
    <property type="project" value="UniProtKB-UniRule"/>
</dbReference>
<comment type="subcellular location">
    <subcellularLocation>
        <location evidence="3">Cytoplasm</location>
    </subcellularLocation>
</comment>
<evidence type="ECO:0000256" key="3">
    <source>
        <dbReference type="HAMAP-Rule" id="MF_00187"/>
    </source>
</evidence>
<reference evidence="4 5" key="1">
    <citation type="submission" date="2017-10" db="EMBL/GenBank/DDBJ databases">
        <title>The draft genome sequence of Lewinella nigricans NBRC 102662.</title>
        <authorList>
            <person name="Wang K."/>
        </authorList>
    </citation>
    <scope>NUCLEOTIDE SEQUENCE [LARGE SCALE GENOMIC DNA]</scope>
    <source>
        <strain evidence="4 5">NBRC 102662</strain>
    </source>
</reference>
<dbReference type="HAMAP" id="MF_00187">
    <property type="entry name" value="FdhD"/>
    <property type="match status" value="1"/>
</dbReference>
<evidence type="ECO:0000313" key="5">
    <source>
        <dbReference type="Proteomes" id="UP000223913"/>
    </source>
</evidence>
<keyword evidence="5" id="KW-1185">Reference proteome</keyword>
<dbReference type="NCBIfam" id="TIGR00129">
    <property type="entry name" value="fdhD_narQ"/>
    <property type="match status" value="1"/>
</dbReference>
<dbReference type="Proteomes" id="UP000223913">
    <property type="component" value="Unassembled WGS sequence"/>
</dbReference>
<evidence type="ECO:0000256" key="1">
    <source>
        <dbReference type="ARBA" id="ARBA00022490"/>
    </source>
</evidence>
<dbReference type="OrthoDB" id="9782042at2"/>
<keyword evidence="1 3" id="KW-0963">Cytoplasm</keyword>